<dbReference type="Proteomes" id="UP001396898">
    <property type="component" value="Unassembled WGS sequence"/>
</dbReference>
<evidence type="ECO:0000313" key="2">
    <source>
        <dbReference type="EMBL" id="KAK8015793.1"/>
    </source>
</evidence>
<dbReference type="Pfam" id="PF13238">
    <property type="entry name" value="AAA_18"/>
    <property type="match status" value="1"/>
</dbReference>
<dbReference type="InterPro" id="IPR027417">
    <property type="entry name" value="P-loop_NTPase"/>
</dbReference>
<dbReference type="Gene3D" id="3.40.50.300">
    <property type="entry name" value="P-loop containing nucleotide triphosphate hydrolases"/>
    <property type="match status" value="1"/>
</dbReference>
<feature type="compositionally biased region" description="Polar residues" evidence="1">
    <location>
        <begin position="1"/>
        <end position="16"/>
    </location>
</feature>
<name>A0ABR1RLI0_9PEZI</name>
<gene>
    <name evidence="2" type="ORF">PG991_008681</name>
</gene>
<keyword evidence="3" id="KW-1185">Reference proteome</keyword>
<feature type="region of interest" description="Disordered" evidence="1">
    <location>
        <begin position="1"/>
        <end position="23"/>
    </location>
</feature>
<accession>A0ABR1RLI0</accession>
<proteinExistence type="predicted"/>
<comment type="caution">
    <text evidence="2">The sequence shown here is derived from an EMBL/GenBank/DDBJ whole genome shotgun (WGS) entry which is preliminary data.</text>
</comment>
<sequence>MPDSTGQTQTPTSLASPTPIIMADNPFPPNKPRPLIHINGYPGVGKLTVARALVALFRSHNLSARLVENHLLIDPADAVLKRTEHGYQKVRRALRFALFETLSEIKATHDNVYIFTDSQGTDIVGSSTCAEYICAARHRRCDLVSVVLSCDEATNLERLGSEERSARGDKLVDASLLKKLRAKTQIYRFTDMAVAGDTLEVDANRLSPEQAAMEIFRHVLEACSEVKSDVSDCPETK</sequence>
<evidence type="ECO:0000256" key="1">
    <source>
        <dbReference type="SAM" id="MobiDB-lite"/>
    </source>
</evidence>
<protein>
    <submittedName>
        <fullName evidence="2">Uncharacterized protein</fullName>
    </submittedName>
</protein>
<dbReference type="SUPFAM" id="SSF52540">
    <property type="entry name" value="P-loop containing nucleoside triphosphate hydrolases"/>
    <property type="match status" value="1"/>
</dbReference>
<evidence type="ECO:0000313" key="3">
    <source>
        <dbReference type="Proteomes" id="UP001396898"/>
    </source>
</evidence>
<organism evidence="2 3">
    <name type="scientific">Apiospora marii</name>
    <dbReference type="NCBI Taxonomy" id="335849"/>
    <lineage>
        <taxon>Eukaryota</taxon>
        <taxon>Fungi</taxon>
        <taxon>Dikarya</taxon>
        <taxon>Ascomycota</taxon>
        <taxon>Pezizomycotina</taxon>
        <taxon>Sordariomycetes</taxon>
        <taxon>Xylariomycetidae</taxon>
        <taxon>Amphisphaeriales</taxon>
        <taxon>Apiosporaceae</taxon>
        <taxon>Apiospora</taxon>
    </lineage>
</organism>
<reference evidence="2 3" key="1">
    <citation type="submission" date="2023-01" db="EMBL/GenBank/DDBJ databases">
        <title>Analysis of 21 Apiospora genomes using comparative genomics revels a genus with tremendous synthesis potential of carbohydrate active enzymes and secondary metabolites.</title>
        <authorList>
            <person name="Sorensen T."/>
        </authorList>
    </citation>
    <scope>NUCLEOTIDE SEQUENCE [LARGE SCALE GENOMIC DNA]</scope>
    <source>
        <strain evidence="2 3">CBS 20057</strain>
    </source>
</reference>
<dbReference type="EMBL" id="JAQQWI010000012">
    <property type="protein sequence ID" value="KAK8015793.1"/>
    <property type="molecule type" value="Genomic_DNA"/>
</dbReference>